<proteinExistence type="predicted"/>
<dbReference type="Proteomes" id="UP000828390">
    <property type="component" value="Unassembled WGS sequence"/>
</dbReference>
<gene>
    <name evidence="2" type="ORF">DPMN_128431</name>
</gene>
<reference evidence="2" key="2">
    <citation type="submission" date="2020-11" db="EMBL/GenBank/DDBJ databases">
        <authorList>
            <person name="McCartney M.A."/>
            <person name="Auch B."/>
            <person name="Kono T."/>
            <person name="Mallez S."/>
            <person name="Becker A."/>
            <person name="Gohl D.M."/>
            <person name="Silverstein K.A.T."/>
            <person name="Koren S."/>
            <person name="Bechman K.B."/>
            <person name="Herman A."/>
            <person name="Abrahante J.E."/>
            <person name="Garbe J."/>
        </authorList>
    </citation>
    <scope>NUCLEOTIDE SEQUENCE</scope>
    <source>
        <strain evidence="2">Duluth1</strain>
        <tissue evidence="2">Whole animal</tissue>
    </source>
</reference>
<name>A0A9D4H0T6_DREPO</name>
<evidence type="ECO:0000313" key="3">
    <source>
        <dbReference type="Proteomes" id="UP000828390"/>
    </source>
</evidence>
<feature type="region of interest" description="Disordered" evidence="1">
    <location>
        <begin position="28"/>
        <end position="49"/>
    </location>
</feature>
<sequence length="84" mass="9119">MSVPPQCQLNNPLQAFLGMFVDDSVTGGNVRRRSATEDDNPPSPIGMDNIDVFSVTQSHQSSGSPGARQRADVCIHGYIHGLHW</sequence>
<evidence type="ECO:0000313" key="2">
    <source>
        <dbReference type="EMBL" id="KAH3826525.1"/>
    </source>
</evidence>
<dbReference type="EMBL" id="JAIWYP010000005">
    <property type="protein sequence ID" value="KAH3826525.1"/>
    <property type="molecule type" value="Genomic_DNA"/>
</dbReference>
<evidence type="ECO:0000256" key="1">
    <source>
        <dbReference type="SAM" id="MobiDB-lite"/>
    </source>
</evidence>
<reference evidence="2" key="1">
    <citation type="journal article" date="2019" name="bioRxiv">
        <title>The Genome of the Zebra Mussel, Dreissena polymorpha: A Resource for Invasive Species Research.</title>
        <authorList>
            <person name="McCartney M.A."/>
            <person name="Auch B."/>
            <person name="Kono T."/>
            <person name="Mallez S."/>
            <person name="Zhang Y."/>
            <person name="Obille A."/>
            <person name="Becker A."/>
            <person name="Abrahante J.E."/>
            <person name="Garbe J."/>
            <person name="Badalamenti J.P."/>
            <person name="Herman A."/>
            <person name="Mangelson H."/>
            <person name="Liachko I."/>
            <person name="Sullivan S."/>
            <person name="Sone E.D."/>
            <person name="Koren S."/>
            <person name="Silverstein K.A.T."/>
            <person name="Beckman K.B."/>
            <person name="Gohl D.M."/>
        </authorList>
    </citation>
    <scope>NUCLEOTIDE SEQUENCE</scope>
    <source>
        <strain evidence="2">Duluth1</strain>
        <tissue evidence="2">Whole animal</tissue>
    </source>
</reference>
<keyword evidence="3" id="KW-1185">Reference proteome</keyword>
<comment type="caution">
    <text evidence="2">The sequence shown here is derived from an EMBL/GenBank/DDBJ whole genome shotgun (WGS) entry which is preliminary data.</text>
</comment>
<protein>
    <submittedName>
        <fullName evidence="2">Uncharacterized protein</fullName>
    </submittedName>
</protein>
<accession>A0A9D4H0T6</accession>
<organism evidence="2 3">
    <name type="scientific">Dreissena polymorpha</name>
    <name type="common">Zebra mussel</name>
    <name type="synonym">Mytilus polymorpha</name>
    <dbReference type="NCBI Taxonomy" id="45954"/>
    <lineage>
        <taxon>Eukaryota</taxon>
        <taxon>Metazoa</taxon>
        <taxon>Spiralia</taxon>
        <taxon>Lophotrochozoa</taxon>
        <taxon>Mollusca</taxon>
        <taxon>Bivalvia</taxon>
        <taxon>Autobranchia</taxon>
        <taxon>Heteroconchia</taxon>
        <taxon>Euheterodonta</taxon>
        <taxon>Imparidentia</taxon>
        <taxon>Neoheterodontei</taxon>
        <taxon>Myida</taxon>
        <taxon>Dreissenoidea</taxon>
        <taxon>Dreissenidae</taxon>
        <taxon>Dreissena</taxon>
    </lineage>
</organism>
<dbReference type="AlphaFoldDB" id="A0A9D4H0T6"/>